<name>A0A699YZN8_HAELA</name>
<gene>
    <name evidence="1" type="ORF">HaLaN_07717</name>
</gene>
<proteinExistence type="predicted"/>
<evidence type="ECO:0000313" key="1">
    <source>
        <dbReference type="EMBL" id="GFH12089.1"/>
    </source>
</evidence>
<evidence type="ECO:0000313" key="2">
    <source>
        <dbReference type="Proteomes" id="UP000485058"/>
    </source>
</evidence>
<keyword evidence="2" id="KW-1185">Reference proteome</keyword>
<reference evidence="1 2" key="1">
    <citation type="submission" date="2020-02" db="EMBL/GenBank/DDBJ databases">
        <title>Draft genome sequence of Haematococcus lacustris strain NIES-144.</title>
        <authorList>
            <person name="Morimoto D."/>
            <person name="Nakagawa S."/>
            <person name="Yoshida T."/>
            <person name="Sawayama S."/>
        </authorList>
    </citation>
    <scope>NUCLEOTIDE SEQUENCE [LARGE SCALE GENOMIC DNA]</scope>
    <source>
        <strain evidence="1 2">NIES-144</strain>
    </source>
</reference>
<organism evidence="1 2">
    <name type="scientific">Haematococcus lacustris</name>
    <name type="common">Green alga</name>
    <name type="synonym">Haematococcus pluvialis</name>
    <dbReference type="NCBI Taxonomy" id="44745"/>
    <lineage>
        <taxon>Eukaryota</taxon>
        <taxon>Viridiplantae</taxon>
        <taxon>Chlorophyta</taxon>
        <taxon>core chlorophytes</taxon>
        <taxon>Chlorophyceae</taxon>
        <taxon>CS clade</taxon>
        <taxon>Chlamydomonadales</taxon>
        <taxon>Haematococcaceae</taxon>
        <taxon>Haematococcus</taxon>
    </lineage>
</organism>
<dbReference type="AlphaFoldDB" id="A0A699YZN8"/>
<dbReference type="Proteomes" id="UP000485058">
    <property type="component" value="Unassembled WGS sequence"/>
</dbReference>
<dbReference type="EMBL" id="BLLF01000467">
    <property type="protein sequence ID" value="GFH12089.1"/>
    <property type="molecule type" value="Genomic_DNA"/>
</dbReference>
<comment type="caution">
    <text evidence="1">The sequence shown here is derived from an EMBL/GenBank/DDBJ whole genome shotgun (WGS) entry which is preliminary data.</text>
</comment>
<protein>
    <submittedName>
        <fullName evidence="1">Uncharacterized protein</fullName>
    </submittedName>
</protein>
<sequence>MEVTDLFDFKRPARMGTNTRKSAILQLDQRQHDAMYALASCHDVNFLISNVRKEVRAVMADVFNVDKDSFTVWYKNRVCFLFPAL</sequence>
<accession>A0A699YZN8</accession>